<organism evidence="1">
    <name type="scientific">Euplotes crassus</name>
    <dbReference type="NCBI Taxonomy" id="5936"/>
    <lineage>
        <taxon>Eukaryota</taxon>
        <taxon>Sar</taxon>
        <taxon>Alveolata</taxon>
        <taxon>Ciliophora</taxon>
        <taxon>Intramacronucleata</taxon>
        <taxon>Spirotrichea</taxon>
        <taxon>Hypotrichia</taxon>
        <taxon>Euplotida</taxon>
        <taxon>Euplotidae</taxon>
        <taxon>Moneuplotes</taxon>
    </lineage>
</organism>
<proteinExistence type="predicted"/>
<dbReference type="AlphaFoldDB" id="A0A7S3KUA6"/>
<sequence length="113" mass="13183">MAFSYERALWPNISNEVINNLTNMNRLEWSFEYLFGLIPLKYSIHAQYFSLSICSDETQYIINDKINSTLVHKANIIHKPKDIWVTVVAILKLYSSEKIERVVNTNACMNILI</sequence>
<dbReference type="EMBL" id="HBIK01039258">
    <property type="protein sequence ID" value="CAE0393417.1"/>
    <property type="molecule type" value="Transcribed_RNA"/>
</dbReference>
<name>A0A7S3KUA6_EUPCR</name>
<reference evidence="1" key="1">
    <citation type="submission" date="2021-01" db="EMBL/GenBank/DDBJ databases">
        <authorList>
            <person name="Corre E."/>
            <person name="Pelletier E."/>
            <person name="Niang G."/>
            <person name="Scheremetjew M."/>
            <person name="Finn R."/>
            <person name="Kale V."/>
            <person name="Holt S."/>
            <person name="Cochrane G."/>
            <person name="Meng A."/>
            <person name="Brown T."/>
            <person name="Cohen L."/>
        </authorList>
    </citation>
    <scope>NUCLEOTIDE SEQUENCE</scope>
    <source>
        <strain evidence="1">CT5</strain>
    </source>
</reference>
<gene>
    <name evidence="1" type="ORF">ECRA1380_LOCUS18395</name>
</gene>
<protein>
    <submittedName>
        <fullName evidence="1">Uncharacterized protein</fullName>
    </submittedName>
</protein>
<evidence type="ECO:0000313" key="1">
    <source>
        <dbReference type="EMBL" id="CAE0393417.1"/>
    </source>
</evidence>
<accession>A0A7S3KUA6</accession>